<evidence type="ECO:0000256" key="1">
    <source>
        <dbReference type="SAM" id="Phobius"/>
    </source>
</evidence>
<keyword evidence="1" id="KW-0472">Membrane</keyword>
<name>A0A914UYJ3_9BILA</name>
<proteinExistence type="predicted"/>
<keyword evidence="1" id="KW-0812">Transmembrane</keyword>
<dbReference type="Proteomes" id="UP000887566">
    <property type="component" value="Unplaced"/>
</dbReference>
<protein>
    <submittedName>
        <fullName evidence="3">Uncharacterized protein</fullName>
    </submittedName>
</protein>
<evidence type="ECO:0000313" key="2">
    <source>
        <dbReference type="Proteomes" id="UP000887566"/>
    </source>
</evidence>
<organism evidence="2 3">
    <name type="scientific">Plectus sambesii</name>
    <dbReference type="NCBI Taxonomy" id="2011161"/>
    <lineage>
        <taxon>Eukaryota</taxon>
        <taxon>Metazoa</taxon>
        <taxon>Ecdysozoa</taxon>
        <taxon>Nematoda</taxon>
        <taxon>Chromadorea</taxon>
        <taxon>Plectida</taxon>
        <taxon>Plectina</taxon>
        <taxon>Plectoidea</taxon>
        <taxon>Plectidae</taxon>
        <taxon>Plectus</taxon>
    </lineage>
</organism>
<keyword evidence="1" id="KW-1133">Transmembrane helix</keyword>
<sequence length="128" mass="14007">MEPPPNSIPPIAPPLASSGRLVLGDTASCSFKSQHRCIMSRVGQALVLVFAMVFVLASAQEKRQFFDSLGGMALGKRAHAASGVYELLADPEIRQGVYRLMKRSREAQKRERIVMDALGGDYLMKRSA</sequence>
<evidence type="ECO:0000313" key="3">
    <source>
        <dbReference type="WBParaSite" id="PSAMB.scaffold1366size32500.g12600.t1"/>
    </source>
</evidence>
<accession>A0A914UYJ3</accession>
<dbReference type="WBParaSite" id="PSAMB.scaffold1366size32500.g12600.t1">
    <property type="protein sequence ID" value="PSAMB.scaffold1366size32500.g12600.t1"/>
    <property type="gene ID" value="PSAMB.scaffold1366size32500.g12600"/>
</dbReference>
<reference evidence="3" key="1">
    <citation type="submission" date="2022-11" db="UniProtKB">
        <authorList>
            <consortium name="WormBaseParasite"/>
        </authorList>
    </citation>
    <scope>IDENTIFICATION</scope>
</reference>
<keyword evidence="2" id="KW-1185">Reference proteome</keyword>
<dbReference type="AlphaFoldDB" id="A0A914UYJ3"/>
<feature type="transmembrane region" description="Helical" evidence="1">
    <location>
        <begin position="42"/>
        <end position="59"/>
    </location>
</feature>